<evidence type="ECO:0000256" key="5">
    <source>
        <dbReference type="ARBA" id="ARBA00022723"/>
    </source>
</evidence>
<keyword evidence="2" id="KW-1003">Cell membrane</keyword>
<feature type="transmembrane region" description="Helical" evidence="11">
    <location>
        <begin position="367"/>
        <end position="386"/>
    </location>
</feature>
<keyword evidence="5" id="KW-0479">Metal-binding</keyword>
<evidence type="ECO:0000256" key="4">
    <source>
        <dbReference type="ARBA" id="ARBA00022692"/>
    </source>
</evidence>
<evidence type="ECO:0000256" key="10">
    <source>
        <dbReference type="ARBA" id="ARBA00023136"/>
    </source>
</evidence>
<dbReference type="Proteomes" id="UP000278475">
    <property type="component" value="Unassembled WGS sequence"/>
</dbReference>
<feature type="transmembrane region" description="Helical" evidence="11">
    <location>
        <begin position="139"/>
        <end position="159"/>
    </location>
</feature>
<keyword evidence="10 11" id="KW-0472">Membrane</keyword>
<name>A0A497EMY2_9CREN</name>
<dbReference type="Gene3D" id="3.30.2010.10">
    <property type="entry name" value="Metalloproteases ('zincins'), catalytic domain"/>
    <property type="match status" value="1"/>
</dbReference>
<evidence type="ECO:0000259" key="12">
    <source>
        <dbReference type="Pfam" id="PF01435"/>
    </source>
</evidence>
<dbReference type="GO" id="GO:0004222">
    <property type="term" value="F:metalloendopeptidase activity"/>
    <property type="evidence" value="ECO:0007669"/>
    <property type="project" value="InterPro"/>
</dbReference>
<dbReference type="PANTHER" id="PTHR43221:SF2">
    <property type="entry name" value="PROTEASE HTPX HOMOLOG"/>
    <property type="match status" value="1"/>
</dbReference>
<evidence type="ECO:0000256" key="8">
    <source>
        <dbReference type="ARBA" id="ARBA00022989"/>
    </source>
</evidence>
<keyword evidence="8 11" id="KW-1133">Transmembrane helix</keyword>
<evidence type="ECO:0000313" key="14">
    <source>
        <dbReference type="Proteomes" id="UP000278475"/>
    </source>
</evidence>
<feature type="transmembrane region" description="Helical" evidence="11">
    <location>
        <begin position="165"/>
        <end position="185"/>
    </location>
</feature>
<keyword evidence="7" id="KW-0862">Zinc</keyword>
<evidence type="ECO:0000256" key="7">
    <source>
        <dbReference type="ARBA" id="ARBA00022833"/>
    </source>
</evidence>
<dbReference type="Pfam" id="PF01435">
    <property type="entry name" value="Peptidase_M48"/>
    <property type="match status" value="1"/>
</dbReference>
<dbReference type="PANTHER" id="PTHR43221">
    <property type="entry name" value="PROTEASE HTPX"/>
    <property type="match status" value="1"/>
</dbReference>
<keyword evidence="3" id="KW-0645">Protease</keyword>
<evidence type="ECO:0000256" key="11">
    <source>
        <dbReference type="SAM" id="Phobius"/>
    </source>
</evidence>
<dbReference type="GO" id="GO:0006508">
    <property type="term" value="P:proteolysis"/>
    <property type="evidence" value="ECO:0007669"/>
    <property type="project" value="UniProtKB-KW"/>
</dbReference>
<accession>A0A497EMY2</accession>
<protein>
    <recommendedName>
        <fullName evidence="12">Peptidase M48 domain-containing protein</fullName>
    </recommendedName>
</protein>
<evidence type="ECO:0000256" key="9">
    <source>
        <dbReference type="ARBA" id="ARBA00023049"/>
    </source>
</evidence>
<evidence type="ECO:0000256" key="6">
    <source>
        <dbReference type="ARBA" id="ARBA00022801"/>
    </source>
</evidence>
<evidence type="ECO:0000256" key="2">
    <source>
        <dbReference type="ARBA" id="ARBA00022475"/>
    </source>
</evidence>
<dbReference type="InterPro" id="IPR050083">
    <property type="entry name" value="HtpX_protease"/>
</dbReference>
<keyword evidence="4 11" id="KW-0812">Transmembrane</keyword>
<evidence type="ECO:0000256" key="3">
    <source>
        <dbReference type="ARBA" id="ARBA00022670"/>
    </source>
</evidence>
<dbReference type="InterPro" id="IPR001915">
    <property type="entry name" value="Peptidase_M48"/>
</dbReference>
<dbReference type="EMBL" id="QMQV01000062">
    <property type="protein sequence ID" value="RLE48695.1"/>
    <property type="molecule type" value="Genomic_DNA"/>
</dbReference>
<feature type="domain" description="Peptidase M48" evidence="12">
    <location>
        <begin position="273"/>
        <end position="452"/>
    </location>
</feature>
<gene>
    <name evidence="13" type="ORF">DRJ31_06650</name>
</gene>
<comment type="caution">
    <text evidence="13">The sequence shown here is derived from an EMBL/GenBank/DDBJ whole genome shotgun (WGS) entry which is preliminary data.</text>
</comment>
<organism evidence="13 14">
    <name type="scientific">Thermoproteota archaeon</name>
    <dbReference type="NCBI Taxonomy" id="2056631"/>
    <lineage>
        <taxon>Archaea</taxon>
        <taxon>Thermoproteota</taxon>
    </lineage>
</organism>
<comment type="cofactor">
    <cofactor evidence="1">
        <name>Zn(2+)</name>
        <dbReference type="ChEBI" id="CHEBI:29105"/>
    </cofactor>
</comment>
<keyword evidence="6" id="KW-0378">Hydrolase</keyword>
<sequence length="480" mass="55002">MNNQAVEEWAEVFEVENFLSKERVDEAFDFLHEELEKLFEVEDFKVELGEVPKAFGRLKVEATLALSFKIELLSDKMMFYFTPHPKIEMSRADLARIALHFESILRDFVETGGKPTLYLFFASGQPLRALRRLAKVEKFLSLIILGNMFYFFVFIFVLGFLMFSFLYYLTPVALVFIQLVIMFFANKLVLSRSDFTISRENRFVYIANVRLRKSEIEKLAPFPMFKLAEVKDEVYSETLAKNLDVTNTSVASALKRRGLSIDEGDVEVKKFDLYGIVEEVAKRFNVKVPSIGVLNVVQPNAMATGISPSRAALLITSGLLSRLSDVEVKAIIAHELSHVKSRDVLKLFIMFSSIFLFRAYILWPKLALLTDFAFLVVSMTFLFFIAKFIEARADLDAAYAIGDPKVLARSLKKITPTFVLKIQEARGIPVSEWLRWDTHPPISFRIRRLEKLETARKRGTFLKSIVDCLTGFISSLFKTL</sequence>
<reference evidence="13 14" key="1">
    <citation type="submission" date="2018-06" db="EMBL/GenBank/DDBJ databases">
        <title>Extensive metabolic versatility and redundancy in microbially diverse, dynamic hydrothermal sediments.</title>
        <authorList>
            <person name="Dombrowski N."/>
            <person name="Teske A."/>
            <person name="Baker B.J."/>
        </authorList>
    </citation>
    <scope>NUCLEOTIDE SEQUENCE [LARGE SCALE GENOMIC DNA]</scope>
    <source>
        <strain evidence="13">B66_G16</strain>
    </source>
</reference>
<feature type="transmembrane region" description="Helical" evidence="11">
    <location>
        <begin position="344"/>
        <end position="361"/>
    </location>
</feature>
<evidence type="ECO:0000313" key="13">
    <source>
        <dbReference type="EMBL" id="RLE48695.1"/>
    </source>
</evidence>
<proteinExistence type="predicted"/>
<keyword evidence="9" id="KW-0482">Metalloprotease</keyword>
<dbReference type="GO" id="GO:0046872">
    <property type="term" value="F:metal ion binding"/>
    <property type="evidence" value="ECO:0007669"/>
    <property type="project" value="UniProtKB-KW"/>
</dbReference>
<evidence type="ECO:0000256" key="1">
    <source>
        <dbReference type="ARBA" id="ARBA00001947"/>
    </source>
</evidence>
<dbReference type="AlphaFoldDB" id="A0A497EMY2"/>